<dbReference type="RefSeq" id="WP_010593994.1">
    <property type="nucleotide sequence ID" value="NZ_CP024315.1"/>
</dbReference>
<dbReference type="eggNOG" id="ENOG5031ETJ">
    <property type="taxonomic scope" value="Bacteria"/>
</dbReference>
<name>A0A098BGY2_9NOCA</name>
<dbReference type="InterPro" id="IPR032710">
    <property type="entry name" value="NTF2-like_dom_sf"/>
</dbReference>
<dbReference type="Proteomes" id="UP000042997">
    <property type="component" value="Unassembled WGS sequence"/>
</dbReference>
<evidence type="ECO:0000313" key="2">
    <source>
        <dbReference type="Proteomes" id="UP000042997"/>
    </source>
</evidence>
<gene>
    <name evidence="1" type="ORF">RHRU231_360079</name>
</gene>
<evidence type="ECO:0000313" key="1">
    <source>
        <dbReference type="EMBL" id="CDZ87959.1"/>
    </source>
</evidence>
<dbReference type="AlphaFoldDB" id="A0A098BGY2"/>
<dbReference type="KEGG" id="rrz:CS378_14170"/>
<dbReference type="Pfam" id="PF13577">
    <property type="entry name" value="SnoaL_4"/>
    <property type="match status" value="1"/>
</dbReference>
<dbReference type="SUPFAM" id="SSF54427">
    <property type="entry name" value="NTF2-like"/>
    <property type="match status" value="1"/>
</dbReference>
<sequence length="145" mass="15770">MTAVSPDLARRAEDLMYAYASAVDEGDLDALRALITDDVSIIQNGKEDVGPEEFLGVYRAFAESGAEFSRHAITNVRVTGEGDGRVRVDAYFEATVAGPEGTQRLYGRYADTFAERDGALLIERKDITVDRVLDQPASAAAYAPY</sequence>
<accession>A0A098BGY2</accession>
<dbReference type="InterPro" id="IPR037401">
    <property type="entry name" value="SnoaL-like"/>
</dbReference>
<dbReference type="OrthoDB" id="4462258at2"/>
<organism evidence="1 2">
    <name type="scientific">Rhodococcus ruber</name>
    <dbReference type="NCBI Taxonomy" id="1830"/>
    <lineage>
        <taxon>Bacteria</taxon>
        <taxon>Bacillati</taxon>
        <taxon>Actinomycetota</taxon>
        <taxon>Actinomycetes</taxon>
        <taxon>Mycobacteriales</taxon>
        <taxon>Nocardiaceae</taxon>
        <taxon>Rhodococcus</taxon>
    </lineage>
</organism>
<dbReference type="EMBL" id="CCSD01000046">
    <property type="protein sequence ID" value="CDZ87959.1"/>
    <property type="molecule type" value="Genomic_DNA"/>
</dbReference>
<protein>
    <submittedName>
        <fullName evidence="1">Uncharacterized protein</fullName>
    </submittedName>
</protein>
<dbReference type="Gene3D" id="3.10.450.50">
    <property type="match status" value="1"/>
</dbReference>
<reference evidence="1 2" key="1">
    <citation type="journal article" date="2014" name="Genome Announc.">
        <title>Draft Genome Sequence of Propane- and Butane-Oxidizing Actinobacterium Rhodococcus ruber IEGM 231.</title>
        <authorList>
            <person name="Ivshina I.B."/>
            <person name="Kuyukina M.S."/>
            <person name="Krivoruchko A.V."/>
            <person name="Barbe V."/>
            <person name="Fischer C."/>
        </authorList>
    </citation>
    <scope>NUCLEOTIDE SEQUENCE [LARGE SCALE GENOMIC DNA]</scope>
</reference>
<proteinExistence type="predicted"/>